<evidence type="ECO:0000256" key="1">
    <source>
        <dbReference type="SAM" id="Phobius"/>
    </source>
</evidence>
<accession>A0A0A2E103</accession>
<comment type="caution">
    <text evidence="2">The sequence shown here is derived from an EMBL/GenBank/DDBJ whole genome shotgun (WGS) entry which is preliminary data.</text>
</comment>
<feature type="transmembrane region" description="Helical" evidence="1">
    <location>
        <begin position="106"/>
        <end position="127"/>
    </location>
</feature>
<dbReference type="AlphaFoldDB" id="A0A0A2E103"/>
<feature type="transmembrane region" description="Helical" evidence="1">
    <location>
        <begin position="47"/>
        <end position="70"/>
    </location>
</feature>
<dbReference type="Proteomes" id="UP000030103">
    <property type="component" value="Unassembled WGS sequence"/>
</dbReference>
<dbReference type="STRING" id="28115.HQ47_09735"/>
<proteinExistence type="predicted"/>
<feature type="transmembrane region" description="Helical" evidence="1">
    <location>
        <begin position="12"/>
        <end position="35"/>
    </location>
</feature>
<protein>
    <recommendedName>
        <fullName evidence="4">DoxX family protein</fullName>
    </recommendedName>
</protein>
<evidence type="ECO:0000313" key="3">
    <source>
        <dbReference type="Proteomes" id="UP000030103"/>
    </source>
</evidence>
<name>A0A0A2E103_9PORP</name>
<sequence length="136" mass="15597">MKQIEQIKLAFLWFLIAVGFIFHSLFALDGIFFGADIRLPGTDGSEPAMFTLAHIFLEIMSLIMVLLTLFIDNKGFEWFNRIWASLICLMNVFHLVATFGEEPFSLAQIILLSFILTANIVLVVCLWRMQGNDEYK</sequence>
<dbReference type="EMBL" id="JRFA01000028">
    <property type="protein sequence ID" value="KGN72501.1"/>
    <property type="molecule type" value="Genomic_DNA"/>
</dbReference>
<keyword evidence="1" id="KW-0472">Membrane</keyword>
<gene>
    <name evidence="2" type="ORF">HQ47_09735</name>
</gene>
<dbReference type="RefSeq" id="WP_036875101.1">
    <property type="nucleotide sequence ID" value="NZ_JRFA01000028.1"/>
</dbReference>
<dbReference type="eggNOG" id="ENOG502ZDVE">
    <property type="taxonomic scope" value="Bacteria"/>
</dbReference>
<organism evidence="2 3">
    <name type="scientific">Porphyromonas macacae</name>
    <dbReference type="NCBI Taxonomy" id="28115"/>
    <lineage>
        <taxon>Bacteria</taxon>
        <taxon>Pseudomonadati</taxon>
        <taxon>Bacteroidota</taxon>
        <taxon>Bacteroidia</taxon>
        <taxon>Bacteroidales</taxon>
        <taxon>Porphyromonadaceae</taxon>
        <taxon>Porphyromonas</taxon>
    </lineage>
</organism>
<keyword evidence="1" id="KW-0812">Transmembrane</keyword>
<keyword evidence="3" id="KW-1185">Reference proteome</keyword>
<evidence type="ECO:0000313" key="2">
    <source>
        <dbReference type="EMBL" id="KGN72501.1"/>
    </source>
</evidence>
<evidence type="ECO:0008006" key="4">
    <source>
        <dbReference type="Google" id="ProtNLM"/>
    </source>
</evidence>
<keyword evidence="1" id="KW-1133">Transmembrane helix</keyword>
<reference evidence="2 3" key="1">
    <citation type="submission" date="2014-09" db="EMBL/GenBank/DDBJ databases">
        <title>Draft Genome Sequence of Porphyromonas macacae COT-192_OH2859.</title>
        <authorList>
            <person name="Wallis C."/>
            <person name="Deusch O."/>
            <person name="O'Flynn C."/>
            <person name="Davis I."/>
            <person name="Horsfall A."/>
            <person name="Kirkwood N."/>
            <person name="Harris S."/>
            <person name="Eisen J.A."/>
            <person name="Coil D.A."/>
            <person name="Darling A.E."/>
            <person name="Jospin G."/>
            <person name="Alexiev A."/>
        </authorList>
    </citation>
    <scope>NUCLEOTIDE SEQUENCE [LARGE SCALE GENOMIC DNA]</scope>
    <source>
        <strain evidence="3">COT-192 OH2859</strain>
    </source>
</reference>
<dbReference type="OrthoDB" id="425089at2"/>
<feature type="transmembrane region" description="Helical" evidence="1">
    <location>
        <begin position="82"/>
        <end position="100"/>
    </location>
</feature>